<feature type="region of interest" description="Disordered" evidence="1">
    <location>
        <begin position="225"/>
        <end position="254"/>
    </location>
</feature>
<feature type="compositionally biased region" description="Basic residues" evidence="1">
    <location>
        <begin position="245"/>
        <end position="254"/>
    </location>
</feature>
<feature type="compositionally biased region" description="Low complexity" evidence="1">
    <location>
        <begin position="230"/>
        <end position="244"/>
    </location>
</feature>
<keyword evidence="2" id="KW-0812">Transmembrane</keyword>
<protein>
    <recommendedName>
        <fullName evidence="5">Cardiolipin synthase N-terminal domain-containing protein</fullName>
    </recommendedName>
</protein>
<dbReference type="STRING" id="388357.GCA_001580365_02574"/>
<keyword evidence="4" id="KW-1185">Reference proteome</keyword>
<feature type="transmembrane region" description="Helical" evidence="2">
    <location>
        <begin position="300"/>
        <end position="318"/>
    </location>
</feature>
<accession>A0A512IEZ4</accession>
<evidence type="ECO:0008006" key="5">
    <source>
        <dbReference type="Google" id="ProtNLM"/>
    </source>
</evidence>
<evidence type="ECO:0000256" key="1">
    <source>
        <dbReference type="SAM" id="MobiDB-lite"/>
    </source>
</evidence>
<name>A0A512IEZ4_9MICC</name>
<dbReference type="SUPFAM" id="SSF55961">
    <property type="entry name" value="Bet v1-like"/>
    <property type="match status" value="1"/>
</dbReference>
<keyword evidence="2" id="KW-1133">Transmembrane helix</keyword>
<dbReference type="EMBL" id="BJZS01000077">
    <property type="protein sequence ID" value="GEO96262.1"/>
    <property type="molecule type" value="Genomic_DNA"/>
</dbReference>
<evidence type="ECO:0000313" key="3">
    <source>
        <dbReference type="EMBL" id="GEO96262.1"/>
    </source>
</evidence>
<keyword evidence="2" id="KW-0472">Membrane</keyword>
<sequence length="322" mass="34929">MPERPEEVVVDVGRSGPRNALAVARMAGHVLTGPLLRRRRTTWGATAEEAQASWPGDELVPAPAWSATHAVTTRASAEQLWPWLAQLGQGRGGLYSFELLENLIGCRMHNADRVLPQHQELSAGDEIRLHPQAALTVVGVEPGRDLVLAAPTGPSTAAQRVPGGVWSFHLRPAPGGGTRLVERLRLAAAPTWQERLATSPALVEPISFVMTQEMLRNIVRLAEGDTASPSTRRTTMTRTGTSRSTTRKGSRGRRTRWEDLTAGQQTALLMLASVQVSLAATAWADLALRPAEEVNGGKGRWAAIIAINFVGPVLYFRYGIRR</sequence>
<dbReference type="AlphaFoldDB" id="A0A512IEZ4"/>
<proteinExistence type="predicted"/>
<organism evidence="3 4">
    <name type="scientific">Kocuria turfanensis</name>
    <dbReference type="NCBI Taxonomy" id="388357"/>
    <lineage>
        <taxon>Bacteria</taxon>
        <taxon>Bacillati</taxon>
        <taxon>Actinomycetota</taxon>
        <taxon>Actinomycetes</taxon>
        <taxon>Micrococcales</taxon>
        <taxon>Micrococcaceae</taxon>
        <taxon>Kocuria</taxon>
    </lineage>
</organism>
<gene>
    <name evidence="3" type="ORF">KTU01_23850</name>
</gene>
<reference evidence="3 4" key="1">
    <citation type="submission" date="2019-07" db="EMBL/GenBank/DDBJ databases">
        <title>Whole genome shotgun sequence of Kocuria turfanensis NBRC 107627.</title>
        <authorList>
            <person name="Hosoyama A."/>
            <person name="Uohara A."/>
            <person name="Ohji S."/>
            <person name="Ichikawa N."/>
        </authorList>
    </citation>
    <scope>NUCLEOTIDE SEQUENCE [LARGE SCALE GENOMIC DNA]</scope>
    <source>
        <strain evidence="3 4">NBRC 107627</strain>
    </source>
</reference>
<dbReference type="Proteomes" id="UP000321103">
    <property type="component" value="Unassembled WGS sequence"/>
</dbReference>
<evidence type="ECO:0000313" key="4">
    <source>
        <dbReference type="Proteomes" id="UP000321103"/>
    </source>
</evidence>
<evidence type="ECO:0000256" key="2">
    <source>
        <dbReference type="SAM" id="Phobius"/>
    </source>
</evidence>
<comment type="caution">
    <text evidence="3">The sequence shown here is derived from an EMBL/GenBank/DDBJ whole genome shotgun (WGS) entry which is preliminary data.</text>
</comment>